<dbReference type="InterPro" id="IPR000843">
    <property type="entry name" value="HTH_LacI"/>
</dbReference>
<evidence type="ECO:0000259" key="5">
    <source>
        <dbReference type="PROSITE" id="PS50932"/>
    </source>
</evidence>
<dbReference type="PANTHER" id="PTHR30146">
    <property type="entry name" value="LACI-RELATED TRANSCRIPTIONAL REPRESSOR"/>
    <property type="match status" value="1"/>
</dbReference>
<dbReference type="Pfam" id="PF00532">
    <property type="entry name" value="Peripla_BP_1"/>
    <property type="match status" value="1"/>
</dbReference>
<dbReference type="GO" id="GO:0000976">
    <property type="term" value="F:transcription cis-regulatory region binding"/>
    <property type="evidence" value="ECO:0007669"/>
    <property type="project" value="TreeGrafter"/>
</dbReference>
<feature type="region of interest" description="Disordered" evidence="4">
    <location>
        <begin position="378"/>
        <end position="427"/>
    </location>
</feature>
<dbReference type="CDD" id="cd06267">
    <property type="entry name" value="PBP1_LacI_sugar_binding-like"/>
    <property type="match status" value="1"/>
</dbReference>
<dbReference type="Gene3D" id="3.40.50.2300">
    <property type="match status" value="2"/>
</dbReference>
<dbReference type="Proteomes" id="UP000483802">
    <property type="component" value="Unassembled WGS sequence"/>
</dbReference>
<keyword evidence="7" id="KW-1185">Reference proteome</keyword>
<name>A0A6L6WWX9_9ACTN</name>
<dbReference type="SMART" id="SM00354">
    <property type="entry name" value="HTH_LACI"/>
    <property type="match status" value="1"/>
</dbReference>
<proteinExistence type="predicted"/>
<comment type="caution">
    <text evidence="6">The sequence shown here is derived from an EMBL/GenBank/DDBJ whole genome shotgun (WGS) entry which is preliminary data.</text>
</comment>
<dbReference type="InterPro" id="IPR028082">
    <property type="entry name" value="Peripla_BP_I"/>
</dbReference>
<protein>
    <submittedName>
        <fullName evidence="6">Substrate-binding domain-containing protein</fullName>
    </submittedName>
</protein>
<dbReference type="AlphaFoldDB" id="A0A6L6WWX9"/>
<evidence type="ECO:0000313" key="6">
    <source>
        <dbReference type="EMBL" id="MVO85256.1"/>
    </source>
</evidence>
<keyword evidence="1" id="KW-0805">Transcription regulation</keyword>
<dbReference type="GO" id="GO:0003700">
    <property type="term" value="F:DNA-binding transcription factor activity"/>
    <property type="evidence" value="ECO:0007669"/>
    <property type="project" value="TreeGrafter"/>
</dbReference>
<evidence type="ECO:0000256" key="4">
    <source>
        <dbReference type="SAM" id="MobiDB-lite"/>
    </source>
</evidence>
<keyword evidence="3" id="KW-0804">Transcription</keyword>
<dbReference type="EMBL" id="WPNZ01000005">
    <property type="protein sequence ID" value="MVO85256.1"/>
    <property type="molecule type" value="Genomic_DNA"/>
</dbReference>
<sequence>MPCADVRHSECGTVKLQLGARVRQLSGSSQVHGCARGSARLANSPRVCEFWRHEGKRFTGWWHVSSLVEVARAAGVAVSTASRVLSGSSHPISARTRAKVLAVAAELEYSPSALARAMVSPHSRLVGVLVSDIDNPYFSVIARGVDDVATRAGYVTMLSNVDRRTATEISRLQAMRDYRAAGVIFAGSGHVDDPQAPDLVKAVRRAQEQGIQTVSLAVRDLGCPSVVVDNRAVAYDITDHLVALGHRRVAFIEGPPGMTVTRHRREGFLSRMADAGLADGALCRPGGFDYQSGHAATLRLIAHRPLPDAVLAANDEAAVGALSALRQAGIDVPGEISVAGMDDLRTAEFVDLTTVRLPLYEMGSLAARHIIDTAARAGSASASPGTPATATGAEGAADGAATTVLSHRVVPRGTTARRPKGPDRPHP</sequence>
<keyword evidence="2" id="KW-0238">DNA-binding</keyword>
<evidence type="ECO:0000256" key="2">
    <source>
        <dbReference type="ARBA" id="ARBA00023125"/>
    </source>
</evidence>
<gene>
    <name evidence="6" type="ORF">GPA10_10940</name>
</gene>
<accession>A0A6L6WWX9</accession>
<evidence type="ECO:0000256" key="3">
    <source>
        <dbReference type="ARBA" id="ARBA00023163"/>
    </source>
</evidence>
<dbReference type="SUPFAM" id="SSF47413">
    <property type="entry name" value="lambda repressor-like DNA-binding domains"/>
    <property type="match status" value="1"/>
</dbReference>
<dbReference type="CDD" id="cd01392">
    <property type="entry name" value="HTH_LacI"/>
    <property type="match status" value="1"/>
</dbReference>
<evidence type="ECO:0000256" key="1">
    <source>
        <dbReference type="ARBA" id="ARBA00023015"/>
    </source>
</evidence>
<dbReference type="SUPFAM" id="SSF53822">
    <property type="entry name" value="Periplasmic binding protein-like I"/>
    <property type="match status" value="1"/>
</dbReference>
<dbReference type="PANTHER" id="PTHR30146:SF153">
    <property type="entry name" value="LACTOSE OPERON REPRESSOR"/>
    <property type="match status" value="1"/>
</dbReference>
<evidence type="ECO:0000313" key="7">
    <source>
        <dbReference type="Proteomes" id="UP000483802"/>
    </source>
</evidence>
<feature type="compositionally biased region" description="Low complexity" evidence="4">
    <location>
        <begin position="378"/>
        <end position="403"/>
    </location>
</feature>
<dbReference type="PROSITE" id="PS50932">
    <property type="entry name" value="HTH_LACI_2"/>
    <property type="match status" value="1"/>
</dbReference>
<dbReference type="InterPro" id="IPR010982">
    <property type="entry name" value="Lambda_DNA-bd_dom_sf"/>
</dbReference>
<dbReference type="InterPro" id="IPR001761">
    <property type="entry name" value="Peripla_BP/Lac1_sug-bd_dom"/>
</dbReference>
<organism evidence="6 7">
    <name type="scientific">Streptomyces typhae</name>
    <dbReference type="NCBI Taxonomy" id="2681492"/>
    <lineage>
        <taxon>Bacteria</taxon>
        <taxon>Bacillati</taxon>
        <taxon>Actinomycetota</taxon>
        <taxon>Actinomycetes</taxon>
        <taxon>Kitasatosporales</taxon>
        <taxon>Streptomycetaceae</taxon>
        <taxon>Streptomyces</taxon>
    </lineage>
</organism>
<dbReference type="Gene3D" id="1.10.260.40">
    <property type="entry name" value="lambda repressor-like DNA-binding domains"/>
    <property type="match status" value="1"/>
</dbReference>
<reference evidence="6 7" key="1">
    <citation type="submission" date="2019-11" db="EMBL/GenBank/DDBJ databases">
        <title>Streptomyces typhae sp. nov., a novel endophytic actinomycete isolated from the root of cattail pollen (Typha angustifolia L.).</title>
        <authorList>
            <person name="Peng C."/>
        </authorList>
    </citation>
    <scope>NUCLEOTIDE SEQUENCE [LARGE SCALE GENOMIC DNA]</scope>
    <source>
        <strain evidence="7">p1417</strain>
    </source>
</reference>
<feature type="domain" description="HTH lacI-type" evidence="5">
    <location>
        <begin position="65"/>
        <end position="120"/>
    </location>
</feature>
<dbReference type="Pfam" id="PF00356">
    <property type="entry name" value="LacI"/>
    <property type="match status" value="1"/>
</dbReference>